<protein>
    <recommendedName>
        <fullName evidence="9">Glycerate dehydrogenase</fullName>
    </recommendedName>
</protein>
<dbReference type="GO" id="GO:0016616">
    <property type="term" value="F:oxidoreductase activity, acting on the CH-OH group of donors, NAD or NADP as acceptor"/>
    <property type="evidence" value="ECO:0007669"/>
    <property type="project" value="InterPro"/>
</dbReference>
<organism evidence="7 8">
    <name type="scientific">Aulographum hederae CBS 113979</name>
    <dbReference type="NCBI Taxonomy" id="1176131"/>
    <lineage>
        <taxon>Eukaryota</taxon>
        <taxon>Fungi</taxon>
        <taxon>Dikarya</taxon>
        <taxon>Ascomycota</taxon>
        <taxon>Pezizomycotina</taxon>
        <taxon>Dothideomycetes</taxon>
        <taxon>Pleosporomycetidae</taxon>
        <taxon>Aulographales</taxon>
        <taxon>Aulographaceae</taxon>
    </lineage>
</organism>
<sequence>MSHSEHIVVLESIHFPIPKFDLQCPHTIDVHPRTSPDQLHECLRDATIAITTTTPLDAEALSEAVSPKLRLVNVTATGTDIIDKDACRKRGIRVWYQPGANLAAVSEHAIGLYFAARRKTVQLHNATASVPSEWKAKGTLSHIMRDARGNPPVSCEDETVGIIGYGALGKRIAKLAKALGMNVLISGRKSQPTKTTPGQDISNISVGTEDIPRVPFPEVIRRATVLILSLPRDPSTVSLLSTPEFSAMQPSAIVINVSRGGIVDEAALLAALKDSQISGYASDVLAVEPAEGEADSVLLSKEARGLNITLSPHLAWFAERTMTNLQDLLKGNIEAWCRGEERNVVV</sequence>
<dbReference type="CDD" id="cd05198">
    <property type="entry name" value="formate_dh_like"/>
    <property type="match status" value="1"/>
</dbReference>
<dbReference type="PROSITE" id="PS00671">
    <property type="entry name" value="D_2_HYDROXYACID_DH_3"/>
    <property type="match status" value="1"/>
</dbReference>
<evidence type="ECO:0008006" key="9">
    <source>
        <dbReference type="Google" id="ProtNLM"/>
    </source>
</evidence>
<dbReference type="InterPro" id="IPR029753">
    <property type="entry name" value="D-isomer_DH_CS"/>
</dbReference>
<evidence type="ECO:0000313" key="7">
    <source>
        <dbReference type="EMBL" id="KAF1982121.1"/>
    </source>
</evidence>
<dbReference type="EMBL" id="ML977188">
    <property type="protein sequence ID" value="KAF1982121.1"/>
    <property type="molecule type" value="Genomic_DNA"/>
</dbReference>
<dbReference type="InterPro" id="IPR036291">
    <property type="entry name" value="NAD(P)-bd_dom_sf"/>
</dbReference>
<dbReference type="Gene3D" id="3.40.50.720">
    <property type="entry name" value="NAD(P)-binding Rossmann-like Domain"/>
    <property type="match status" value="2"/>
</dbReference>
<dbReference type="InterPro" id="IPR006140">
    <property type="entry name" value="D-isomer_DH_NAD-bd"/>
</dbReference>
<keyword evidence="3" id="KW-0520">NAD</keyword>
<dbReference type="InterPro" id="IPR050418">
    <property type="entry name" value="D-iso_2-hydroxyacid_DH_PdxB"/>
</dbReference>
<dbReference type="OrthoDB" id="298012at2759"/>
<comment type="similarity">
    <text evidence="1 4">Belongs to the D-isomer specific 2-hydroxyacid dehydrogenase family.</text>
</comment>
<evidence type="ECO:0000256" key="1">
    <source>
        <dbReference type="ARBA" id="ARBA00005854"/>
    </source>
</evidence>
<dbReference type="SUPFAM" id="SSF51735">
    <property type="entry name" value="NAD(P)-binding Rossmann-fold domains"/>
    <property type="match status" value="1"/>
</dbReference>
<dbReference type="AlphaFoldDB" id="A0A6G1GMG7"/>
<keyword evidence="8" id="KW-1185">Reference proteome</keyword>
<dbReference type="Proteomes" id="UP000800041">
    <property type="component" value="Unassembled WGS sequence"/>
</dbReference>
<name>A0A6G1GMG7_9PEZI</name>
<dbReference type="Pfam" id="PF02826">
    <property type="entry name" value="2-Hacid_dh_C"/>
    <property type="match status" value="1"/>
</dbReference>
<reference evidence="7" key="1">
    <citation type="journal article" date="2020" name="Stud. Mycol.">
        <title>101 Dothideomycetes genomes: a test case for predicting lifestyles and emergence of pathogens.</title>
        <authorList>
            <person name="Haridas S."/>
            <person name="Albert R."/>
            <person name="Binder M."/>
            <person name="Bloem J."/>
            <person name="Labutti K."/>
            <person name="Salamov A."/>
            <person name="Andreopoulos B."/>
            <person name="Baker S."/>
            <person name="Barry K."/>
            <person name="Bills G."/>
            <person name="Bluhm B."/>
            <person name="Cannon C."/>
            <person name="Castanera R."/>
            <person name="Culley D."/>
            <person name="Daum C."/>
            <person name="Ezra D."/>
            <person name="Gonzalez J."/>
            <person name="Henrissat B."/>
            <person name="Kuo A."/>
            <person name="Liang C."/>
            <person name="Lipzen A."/>
            <person name="Lutzoni F."/>
            <person name="Magnuson J."/>
            <person name="Mondo S."/>
            <person name="Nolan M."/>
            <person name="Ohm R."/>
            <person name="Pangilinan J."/>
            <person name="Park H.-J."/>
            <person name="Ramirez L."/>
            <person name="Alfaro M."/>
            <person name="Sun H."/>
            <person name="Tritt A."/>
            <person name="Yoshinaga Y."/>
            <person name="Zwiers L.-H."/>
            <person name="Turgeon B."/>
            <person name="Goodwin S."/>
            <person name="Spatafora J."/>
            <person name="Crous P."/>
            <person name="Grigoriev I."/>
        </authorList>
    </citation>
    <scope>NUCLEOTIDE SEQUENCE</scope>
    <source>
        <strain evidence="7">CBS 113979</strain>
    </source>
</reference>
<gene>
    <name evidence="7" type="ORF">K402DRAFT_397854</name>
</gene>
<evidence type="ECO:0000259" key="5">
    <source>
        <dbReference type="Pfam" id="PF00389"/>
    </source>
</evidence>
<dbReference type="InterPro" id="IPR006139">
    <property type="entry name" value="D-isomer_2_OHA_DH_cat_dom"/>
</dbReference>
<dbReference type="PANTHER" id="PTHR43761">
    <property type="entry name" value="D-ISOMER SPECIFIC 2-HYDROXYACID DEHYDROGENASE FAMILY PROTEIN (AFU_ORTHOLOGUE AFUA_1G13630)"/>
    <property type="match status" value="1"/>
</dbReference>
<proteinExistence type="inferred from homology"/>
<dbReference type="SUPFAM" id="SSF52283">
    <property type="entry name" value="Formate/glycerate dehydrogenase catalytic domain-like"/>
    <property type="match status" value="1"/>
</dbReference>
<dbReference type="GO" id="GO:0051287">
    <property type="term" value="F:NAD binding"/>
    <property type="evidence" value="ECO:0007669"/>
    <property type="project" value="InterPro"/>
</dbReference>
<evidence type="ECO:0000256" key="4">
    <source>
        <dbReference type="RuleBase" id="RU003719"/>
    </source>
</evidence>
<accession>A0A6G1GMG7</accession>
<keyword evidence="2 4" id="KW-0560">Oxidoreductase</keyword>
<evidence type="ECO:0000256" key="3">
    <source>
        <dbReference type="ARBA" id="ARBA00023027"/>
    </source>
</evidence>
<feature type="domain" description="D-isomer specific 2-hydroxyacid dehydrogenase catalytic" evidence="5">
    <location>
        <begin position="26"/>
        <end position="344"/>
    </location>
</feature>
<dbReference type="Pfam" id="PF00389">
    <property type="entry name" value="2-Hacid_dh"/>
    <property type="match status" value="1"/>
</dbReference>
<dbReference type="PANTHER" id="PTHR43761:SF1">
    <property type="entry name" value="D-ISOMER SPECIFIC 2-HYDROXYACID DEHYDROGENASE CATALYTIC DOMAIN-CONTAINING PROTEIN-RELATED"/>
    <property type="match status" value="1"/>
</dbReference>
<feature type="domain" description="D-isomer specific 2-hydroxyacid dehydrogenase NAD-binding" evidence="6">
    <location>
        <begin position="134"/>
        <end position="315"/>
    </location>
</feature>
<evidence type="ECO:0000256" key="2">
    <source>
        <dbReference type="ARBA" id="ARBA00023002"/>
    </source>
</evidence>
<evidence type="ECO:0000313" key="8">
    <source>
        <dbReference type="Proteomes" id="UP000800041"/>
    </source>
</evidence>
<evidence type="ECO:0000259" key="6">
    <source>
        <dbReference type="Pfam" id="PF02826"/>
    </source>
</evidence>